<evidence type="ECO:0000313" key="3">
    <source>
        <dbReference type="EMBL" id="PMB97357.1"/>
    </source>
</evidence>
<organism evidence="3 4">
    <name type="scientific">Brevibacterium luteolum</name>
    <dbReference type="NCBI Taxonomy" id="199591"/>
    <lineage>
        <taxon>Bacteria</taxon>
        <taxon>Bacillati</taxon>
        <taxon>Actinomycetota</taxon>
        <taxon>Actinomycetes</taxon>
        <taxon>Micrococcales</taxon>
        <taxon>Brevibacteriaceae</taxon>
        <taxon>Brevibacterium</taxon>
    </lineage>
</organism>
<protein>
    <submittedName>
        <fullName evidence="3">DUF4199 domain-containing protein</fullName>
    </submittedName>
</protein>
<keyword evidence="1" id="KW-0812">Transmembrane</keyword>
<evidence type="ECO:0000313" key="4">
    <source>
        <dbReference type="Proteomes" id="UP000235703"/>
    </source>
</evidence>
<dbReference type="EMBL" id="PNFZ01000007">
    <property type="protein sequence ID" value="PMB97357.1"/>
    <property type="molecule type" value="Genomic_DNA"/>
</dbReference>
<proteinExistence type="predicted"/>
<feature type="transmembrane region" description="Helical" evidence="1">
    <location>
        <begin position="68"/>
        <end position="86"/>
    </location>
</feature>
<dbReference type="Proteomes" id="UP000235703">
    <property type="component" value="Unassembled WGS sequence"/>
</dbReference>
<keyword evidence="1" id="KW-1133">Transmembrane helix</keyword>
<keyword evidence="1" id="KW-0472">Membrane</keyword>
<dbReference type="OrthoDB" id="3381462at2"/>
<dbReference type="Pfam" id="PF11181">
    <property type="entry name" value="YflT"/>
    <property type="match status" value="1"/>
</dbReference>
<sequence>MASRRPVTQIPHGEVLGSYRTHEDAQKAVRFLAEKEFDVSSLTIVGSNLKIVEPVTGMLTWAAAAGRGALSGAWIGMLFGLVFMLLGGGTDASLTTGALLPGIVIGVGLGMIWGIAIKAINRKQSAVMSSPQVLATTYDIICPPGVVNEAQAILAAR</sequence>
<dbReference type="AlphaFoldDB" id="A0A2N6PF87"/>
<accession>A0A2N6PF87</accession>
<evidence type="ECO:0000259" key="2">
    <source>
        <dbReference type="Pfam" id="PF11181"/>
    </source>
</evidence>
<feature type="domain" description="General stress protein 17M-like" evidence="2">
    <location>
        <begin position="15"/>
        <end position="89"/>
    </location>
</feature>
<comment type="caution">
    <text evidence="3">The sequence shown here is derived from an EMBL/GenBank/DDBJ whole genome shotgun (WGS) entry which is preliminary data.</text>
</comment>
<reference evidence="3 4" key="1">
    <citation type="submission" date="2017-09" db="EMBL/GenBank/DDBJ databases">
        <title>Bacterial strain isolated from the female urinary microbiota.</title>
        <authorList>
            <person name="Thomas-White K."/>
            <person name="Kumar N."/>
            <person name="Forster S."/>
            <person name="Putonti C."/>
            <person name="Lawley T."/>
            <person name="Wolfe A.J."/>
        </authorList>
    </citation>
    <scope>NUCLEOTIDE SEQUENCE [LARGE SCALE GENOMIC DNA]</scope>
    <source>
        <strain evidence="3 4">UMB0680</strain>
    </source>
</reference>
<dbReference type="RefSeq" id="WP_102162706.1">
    <property type="nucleotide sequence ID" value="NZ_JBIQEQ010000005.1"/>
</dbReference>
<feature type="transmembrane region" description="Helical" evidence="1">
    <location>
        <begin position="98"/>
        <end position="120"/>
    </location>
</feature>
<gene>
    <name evidence="3" type="ORF">CJ198_11255</name>
</gene>
<dbReference type="InterPro" id="IPR025889">
    <property type="entry name" value="GSP17M-like_dom"/>
</dbReference>
<keyword evidence="4" id="KW-1185">Reference proteome</keyword>
<name>A0A2N6PF87_9MICO</name>
<evidence type="ECO:0000256" key="1">
    <source>
        <dbReference type="SAM" id="Phobius"/>
    </source>
</evidence>